<evidence type="ECO:0000259" key="1">
    <source>
        <dbReference type="PROSITE" id="PS50125"/>
    </source>
</evidence>
<dbReference type="InterPro" id="IPR029787">
    <property type="entry name" value="Nucleotide_cyclase"/>
</dbReference>
<dbReference type="InterPro" id="IPR001054">
    <property type="entry name" value="A/G_cyclase"/>
</dbReference>
<dbReference type="GO" id="GO:0035556">
    <property type="term" value="P:intracellular signal transduction"/>
    <property type="evidence" value="ECO:0007669"/>
    <property type="project" value="InterPro"/>
</dbReference>
<evidence type="ECO:0000313" key="3">
    <source>
        <dbReference type="Proteomes" id="UP000236286"/>
    </source>
</evidence>
<proteinExistence type="predicted"/>
<dbReference type="Proteomes" id="UP000236286">
    <property type="component" value="Unassembled WGS sequence"/>
</dbReference>
<accession>A0A2J7TMI1</accession>
<dbReference type="InterPro" id="IPR050697">
    <property type="entry name" value="Adenylyl/Guanylyl_Cyclase_3/4"/>
</dbReference>
<evidence type="ECO:0000313" key="2">
    <source>
        <dbReference type="EMBL" id="PNG27974.1"/>
    </source>
</evidence>
<dbReference type="GO" id="GO:0006171">
    <property type="term" value="P:cAMP biosynthetic process"/>
    <property type="evidence" value="ECO:0007669"/>
    <property type="project" value="TreeGrafter"/>
</dbReference>
<dbReference type="Gene3D" id="3.30.70.1230">
    <property type="entry name" value="Nucleotide cyclase"/>
    <property type="match status" value="1"/>
</dbReference>
<dbReference type="AlphaFoldDB" id="A0A2J7TMI1"/>
<sequence length="172" mass="18823">MTRKIAAIMAADVFAYSRHIAENEEETLSILATSRKIFDELIDRHGGRIFNTAGDSVMTEFGSAVDAMRAAVDIQEALRSRNLAHLPGRCLQFRIGITVADVVEHEGDLLGDGVNLAARLEGLADPGGICISRWVHDAVVNKVSVAFRDIGEREVKNIPTPVHAYIVDWSDL</sequence>
<dbReference type="SMART" id="SM00044">
    <property type="entry name" value="CYCc"/>
    <property type="match status" value="1"/>
</dbReference>
<dbReference type="CDD" id="cd07302">
    <property type="entry name" value="CHD"/>
    <property type="match status" value="1"/>
</dbReference>
<dbReference type="PROSITE" id="PS50125">
    <property type="entry name" value="GUANYLATE_CYCLASE_2"/>
    <property type="match status" value="1"/>
</dbReference>
<protein>
    <recommendedName>
        <fullName evidence="1">Guanylate cyclase domain-containing protein</fullName>
    </recommendedName>
</protein>
<dbReference type="SUPFAM" id="SSF55073">
    <property type="entry name" value="Nucleotide cyclase"/>
    <property type="match status" value="1"/>
</dbReference>
<gene>
    <name evidence="2" type="ORF">CR492_00085</name>
</gene>
<dbReference type="EMBL" id="PDZR01000001">
    <property type="protein sequence ID" value="PNG27974.1"/>
    <property type="molecule type" value="Genomic_DNA"/>
</dbReference>
<name>A0A2J7TMI1_METSI</name>
<feature type="domain" description="Guanylate cyclase" evidence="1">
    <location>
        <begin position="7"/>
        <end position="121"/>
    </location>
</feature>
<dbReference type="PANTHER" id="PTHR43081:SF19">
    <property type="entry name" value="PH-SENSITIVE ADENYLATE CYCLASE RV1264"/>
    <property type="match status" value="1"/>
</dbReference>
<dbReference type="GO" id="GO:0004016">
    <property type="term" value="F:adenylate cyclase activity"/>
    <property type="evidence" value="ECO:0007669"/>
    <property type="project" value="UniProtKB-ARBA"/>
</dbReference>
<reference evidence="2 3" key="1">
    <citation type="submission" date="2017-10" db="EMBL/GenBank/DDBJ databases">
        <title>Genome announcement of Methylocella silvestris TVC from permafrost.</title>
        <authorList>
            <person name="Wang J."/>
            <person name="Geng K."/>
            <person name="Ul-Haque F."/>
            <person name="Crombie A.T."/>
            <person name="Street L.E."/>
            <person name="Wookey P.A."/>
            <person name="Murrell J.C."/>
            <person name="Pratscher J."/>
        </authorList>
    </citation>
    <scope>NUCLEOTIDE SEQUENCE [LARGE SCALE GENOMIC DNA]</scope>
    <source>
        <strain evidence="2 3">TVC</strain>
    </source>
</reference>
<dbReference type="OrthoDB" id="9807521at2"/>
<comment type="caution">
    <text evidence="2">The sequence shown here is derived from an EMBL/GenBank/DDBJ whole genome shotgun (WGS) entry which is preliminary data.</text>
</comment>
<dbReference type="PANTHER" id="PTHR43081">
    <property type="entry name" value="ADENYLATE CYCLASE, TERMINAL-DIFFERENTIATION SPECIFIC-RELATED"/>
    <property type="match status" value="1"/>
</dbReference>
<organism evidence="2 3">
    <name type="scientific">Methylocella silvestris</name>
    <dbReference type="NCBI Taxonomy" id="199596"/>
    <lineage>
        <taxon>Bacteria</taxon>
        <taxon>Pseudomonadati</taxon>
        <taxon>Pseudomonadota</taxon>
        <taxon>Alphaproteobacteria</taxon>
        <taxon>Hyphomicrobiales</taxon>
        <taxon>Beijerinckiaceae</taxon>
        <taxon>Methylocella</taxon>
    </lineage>
</organism>
<dbReference type="Pfam" id="PF00211">
    <property type="entry name" value="Guanylate_cyc"/>
    <property type="match status" value="1"/>
</dbReference>